<accession>A0A7X5UD98</accession>
<feature type="chain" id="PRO_5031111812" evidence="2">
    <location>
        <begin position="32"/>
        <end position="142"/>
    </location>
</feature>
<dbReference type="RefSeq" id="WP_166951074.1">
    <property type="nucleotide sequence ID" value="NZ_CP077072.1"/>
</dbReference>
<sequence length="142" mass="15270">MSHTGRMYLRMYLPSAFVLAAGALSAWVAHAVQDLPGELGIASLYSHLPSWLFAGAATLSALLAVAQTVRVRQWERGAYASCYVCGCLLGAARPVREGLGKTRRCLGCGRVHGVNHRLSPHLRPLAVVEPAELPVRSVRSLP</sequence>
<evidence type="ECO:0000313" key="4">
    <source>
        <dbReference type="Proteomes" id="UP000490980"/>
    </source>
</evidence>
<keyword evidence="4" id="KW-1185">Reference proteome</keyword>
<keyword evidence="1" id="KW-1133">Transmembrane helix</keyword>
<feature type="transmembrane region" description="Helical" evidence="1">
    <location>
        <begin position="47"/>
        <end position="66"/>
    </location>
</feature>
<dbReference type="Proteomes" id="UP000490980">
    <property type="component" value="Unassembled WGS sequence"/>
</dbReference>
<dbReference type="EMBL" id="JAARLZ010000012">
    <property type="protein sequence ID" value="NII08356.1"/>
    <property type="molecule type" value="Genomic_DNA"/>
</dbReference>
<comment type="caution">
    <text evidence="3">The sequence shown here is derived from an EMBL/GenBank/DDBJ whole genome shotgun (WGS) entry which is preliminary data.</text>
</comment>
<organism evidence="3 4">
    <name type="scientific">Luteibacter anthropi</name>
    <dbReference type="NCBI Taxonomy" id="564369"/>
    <lineage>
        <taxon>Bacteria</taxon>
        <taxon>Pseudomonadati</taxon>
        <taxon>Pseudomonadota</taxon>
        <taxon>Gammaproteobacteria</taxon>
        <taxon>Lysobacterales</taxon>
        <taxon>Rhodanobacteraceae</taxon>
        <taxon>Luteibacter</taxon>
    </lineage>
</organism>
<reference evidence="3 4" key="1">
    <citation type="submission" date="2020-03" db="EMBL/GenBank/DDBJ databases">
        <authorList>
            <person name="Lai Q."/>
        </authorList>
    </citation>
    <scope>NUCLEOTIDE SEQUENCE [LARGE SCALE GENOMIC DNA]</scope>
    <source>
        <strain evidence="3 4">CCUG 25036</strain>
    </source>
</reference>
<keyword evidence="1" id="KW-0812">Transmembrane</keyword>
<proteinExistence type="predicted"/>
<keyword evidence="1" id="KW-0472">Membrane</keyword>
<name>A0A7X5UD98_9GAMM</name>
<gene>
    <name evidence="3" type="ORF">HBF25_18370</name>
</gene>
<keyword evidence="2" id="KW-0732">Signal</keyword>
<protein>
    <submittedName>
        <fullName evidence="3">Uncharacterized protein</fullName>
    </submittedName>
</protein>
<evidence type="ECO:0000313" key="3">
    <source>
        <dbReference type="EMBL" id="NII08356.1"/>
    </source>
</evidence>
<evidence type="ECO:0000256" key="2">
    <source>
        <dbReference type="SAM" id="SignalP"/>
    </source>
</evidence>
<feature type="signal peptide" evidence="2">
    <location>
        <begin position="1"/>
        <end position="31"/>
    </location>
</feature>
<evidence type="ECO:0000256" key="1">
    <source>
        <dbReference type="SAM" id="Phobius"/>
    </source>
</evidence>
<dbReference type="AlphaFoldDB" id="A0A7X5UD98"/>